<dbReference type="SUPFAM" id="SSF88713">
    <property type="entry name" value="Glycoside hydrolase/deacetylase"/>
    <property type="match status" value="1"/>
</dbReference>
<keyword evidence="2 3" id="KW-0732">Signal</keyword>
<keyword evidence="5" id="KW-0378">Hydrolase</keyword>
<proteinExistence type="predicted"/>
<evidence type="ECO:0000259" key="4">
    <source>
        <dbReference type="PROSITE" id="PS51677"/>
    </source>
</evidence>
<feature type="signal peptide" evidence="3">
    <location>
        <begin position="1"/>
        <end position="21"/>
    </location>
</feature>
<dbReference type="EMBL" id="JBHRSW010000029">
    <property type="protein sequence ID" value="MFC3122587.1"/>
    <property type="molecule type" value="Genomic_DNA"/>
</dbReference>
<dbReference type="Gene3D" id="3.20.20.370">
    <property type="entry name" value="Glycoside hydrolase/deacetylase"/>
    <property type="match status" value="1"/>
</dbReference>
<dbReference type="Proteomes" id="UP001595478">
    <property type="component" value="Unassembled WGS sequence"/>
</dbReference>
<evidence type="ECO:0000256" key="1">
    <source>
        <dbReference type="ARBA" id="ARBA00004613"/>
    </source>
</evidence>
<comment type="subcellular location">
    <subcellularLocation>
        <location evidence="1">Secreted</location>
    </subcellularLocation>
</comment>
<dbReference type="GO" id="GO:0016787">
    <property type="term" value="F:hydrolase activity"/>
    <property type="evidence" value="ECO:0007669"/>
    <property type="project" value="UniProtKB-KW"/>
</dbReference>
<dbReference type="InterPro" id="IPR002509">
    <property type="entry name" value="NODB_dom"/>
</dbReference>
<keyword evidence="6" id="KW-1185">Reference proteome</keyword>
<feature type="domain" description="NodB homology" evidence="4">
    <location>
        <begin position="92"/>
        <end position="294"/>
    </location>
</feature>
<dbReference type="PANTHER" id="PTHR34216:SF3">
    <property type="entry name" value="POLY-BETA-1,6-N-ACETYL-D-GLUCOSAMINE N-DEACETYLASE"/>
    <property type="match status" value="1"/>
</dbReference>
<comment type="caution">
    <text evidence="5">The sequence shown here is derived from an EMBL/GenBank/DDBJ whole genome shotgun (WGS) entry which is preliminary data.</text>
</comment>
<protein>
    <submittedName>
        <fullName evidence="5">Polysaccharide deacetylase family protein</fullName>
        <ecNumber evidence="5">3.-.-.-</ecNumber>
    </submittedName>
</protein>
<evidence type="ECO:0000313" key="6">
    <source>
        <dbReference type="Proteomes" id="UP001595478"/>
    </source>
</evidence>
<dbReference type="CDD" id="cd10973">
    <property type="entry name" value="CE4_DAC_u4_5s"/>
    <property type="match status" value="1"/>
</dbReference>
<sequence length="374" mass="42194">MRVYQAMMLITLLLMSFVSDSARKEESVQTSLQHASFTILQYHHISDSTPAITSTPPAIFAEHLQYISEHHTVISLEEALDAVLNRKSLPSNAVVISFDDGYLSIFENAHPLLAKYAMPYTVFINPDELAHSYLQLNWQQIKSMMPLATFANHTLDHIHLAERIANESEQDWLNRVLANIQNAEKKIELQLGYSKKWLAYPYGEYNTVLKNALLDLDYIGFAQHSGAVAEYSDFGALPRFPAAGIYANLNTLKLKMHTLPMPIETSSIQDPVKQAGSKLAEYTLTTTPLDVNVGILSAADMHYQHFACYFNGEALPVTTNKVNKAMEITVNFTHEFSPGRTRVNCTAPSLTQKGRFYWYSQAFFVPKENGEYLE</sequence>
<name>A0ABV7FUS8_9ALTE</name>
<gene>
    <name evidence="5" type="ORF">ACFOHL_13260</name>
</gene>
<dbReference type="RefSeq" id="WP_376920715.1">
    <property type="nucleotide sequence ID" value="NZ_JBHRSW010000029.1"/>
</dbReference>
<dbReference type="PANTHER" id="PTHR34216">
    <property type="match status" value="1"/>
</dbReference>
<dbReference type="InterPro" id="IPR051398">
    <property type="entry name" value="Polysacch_Deacetylase"/>
</dbReference>
<organism evidence="5 6">
    <name type="scientific">Agaribacter flavus</name>
    <dbReference type="NCBI Taxonomy" id="1902781"/>
    <lineage>
        <taxon>Bacteria</taxon>
        <taxon>Pseudomonadati</taxon>
        <taxon>Pseudomonadota</taxon>
        <taxon>Gammaproteobacteria</taxon>
        <taxon>Alteromonadales</taxon>
        <taxon>Alteromonadaceae</taxon>
        <taxon>Agaribacter</taxon>
    </lineage>
</organism>
<accession>A0ABV7FUS8</accession>
<dbReference type="Pfam" id="PF01522">
    <property type="entry name" value="Polysacc_deac_1"/>
    <property type="match status" value="1"/>
</dbReference>
<evidence type="ECO:0000256" key="3">
    <source>
        <dbReference type="SAM" id="SignalP"/>
    </source>
</evidence>
<dbReference type="PROSITE" id="PS51677">
    <property type="entry name" value="NODB"/>
    <property type="match status" value="1"/>
</dbReference>
<dbReference type="InterPro" id="IPR011330">
    <property type="entry name" value="Glyco_hydro/deAcase_b/a-brl"/>
</dbReference>
<reference evidence="6" key="1">
    <citation type="journal article" date="2019" name="Int. J. Syst. Evol. Microbiol.">
        <title>The Global Catalogue of Microorganisms (GCM) 10K type strain sequencing project: providing services to taxonomists for standard genome sequencing and annotation.</title>
        <authorList>
            <consortium name="The Broad Institute Genomics Platform"/>
            <consortium name="The Broad Institute Genome Sequencing Center for Infectious Disease"/>
            <person name="Wu L."/>
            <person name="Ma J."/>
        </authorList>
    </citation>
    <scope>NUCLEOTIDE SEQUENCE [LARGE SCALE GENOMIC DNA]</scope>
    <source>
        <strain evidence="6">KCTC 52473</strain>
    </source>
</reference>
<evidence type="ECO:0000313" key="5">
    <source>
        <dbReference type="EMBL" id="MFC3122587.1"/>
    </source>
</evidence>
<feature type="chain" id="PRO_5047499469" evidence="3">
    <location>
        <begin position="22"/>
        <end position="374"/>
    </location>
</feature>
<dbReference type="EC" id="3.-.-.-" evidence="5"/>
<evidence type="ECO:0000256" key="2">
    <source>
        <dbReference type="ARBA" id="ARBA00022729"/>
    </source>
</evidence>